<evidence type="ECO:0000313" key="1">
    <source>
        <dbReference type="EMBL" id="NYH00357.1"/>
    </source>
</evidence>
<sequence>MPAASVTADRRRVAQLRETALGLAHPRDGIAAAEVARDLLALQAQDLPGALWSLGQRGGLTAEQVLDAQRSGALVRSWPMRGTLHLLHRDDLRWTLHLTGERQHASAAARHRELDLDEPQFARAAAIVRDRTGGGARLDRAELLTALVEGGVPTDGQRGGI</sequence>
<dbReference type="Pfam" id="PF06224">
    <property type="entry name" value="AlkZ-like"/>
    <property type="match status" value="1"/>
</dbReference>
<keyword evidence="2" id="KW-1185">Reference proteome</keyword>
<evidence type="ECO:0008006" key="3">
    <source>
        <dbReference type="Google" id="ProtNLM"/>
    </source>
</evidence>
<reference evidence="1 2" key="1">
    <citation type="submission" date="2020-07" db="EMBL/GenBank/DDBJ databases">
        <title>Sequencing the genomes of 1000 actinobacteria strains.</title>
        <authorList>
            <person name="Klenk H.-P."/>
        </authorList>
    </citation>
    <scope>NUCLEOTIDE SEQUENCE [LARGE SCALE GENOMIC DNA]</scope>
    <source>
        <strain evidence="1 2">DSM 23141</strain>
    </source>
</reference>
<dbReference type="PANTHER" id="PTHR38479">
    <property type="entry name" value="LMO0824 PROTEIN"/>
    <property type="match status" value="1"/>
</dbReference>
<comment type="caution">
    <text evidence="1">The sequence shown here is derived from an EMBL/GenBank/DDBJ whole genome shotgun (WGS) entry which is preliminary data.</text>
</comment>
<proteinExistence type="predicted"/>
<dbReference type="EMBL" id="JACBZY010000001">
    <property type="protein sequence ID" value="NYH00357.1"/>
    <property type="molecule type" value="Genomic_DNA"/>
</dbReference>
<dbReference type="AlphaFoldDB" id="A0A852YBM1"/>
<name>A0A852YBM1_9MICO</name>
<organism evidence="1 2">
    <name type="scientific">Schumannella luteola</name>
    <dbReference type="NCBI Taxonomy" id="472059"/>
    <lineage>
        <taxon>Bacteria</taxon>
        <taxon>Bacillati</taxon>
        <taxon>Actinomycetota</taxon>
        <taxon>Actinomycetes</taxon>
        <taxon>Micrococcales</taxon>
        <taxon>Microbacteriaceae</taxon>
        <taxon>Schumannella</taxon>
    </lineage>
</organism>
<dbReference type="PANTHER" id="PTHR38479:SF2">
    <property type="entry name" value="WINGED HELIX DNA-BINDING DOMAIN-CONTAINING PROTEIN"/>
    <property type="match status" value="1"/>
</dbReference>
<dbReference type="Proteomes" id="UP000553888">
    <property type="component" value="Unassembled WGS sequence"/>
</dbReference>
<accession>A0A852YBM1</accession>
<dbReference type="RefSeq" id="WP_179569134.1">
    <property type="nucleotide sequence ID" value="NZ_JACBZY010000001.1"/>
</dbReference>
<gene>
    <name evidence="1" type="ORF">BJ979_002982</name>
</gene>
<dbReference type="InterPro" id="IPR009351">
    <property type="entry name" value="AlkZ-like"/>
</dbReference>
<evidence type="ECO:0000313" key="2">
    <source>
        <dbReference type="Proteomes" id="UP000553888"/>
    </source>
</evidence>
<protein>
    <recommendedName>
        <fullName evidence="3">Winged helix DNA-binding domain-containing protein</fullName>
    </recommendedName>
</protein>